<evidence type="ECO:0000313" key="2">
    <source>
        <dbReference type="EMBL" id="CAL1360555.1"/>
    </source>
</evidence>
<gene>
    <name evidence="2" type="ORF">LTRI10_LOCUS7986</name>
</gene>
<dbReference type="AlphaFoldDB" id="A0AAV2CW62"/>
<keyword evidence="1" id="KW-0472">Membrane</keyword>
<feature type="transmembrane region" description="Helical" evidence="1">
    <location>
        <begin position="32"/>
        <end position="52"/>
    </location>
</feature>
<protein>
    <submittedName>
        <fullName evidence="2">Uncharacterized protein</fullName>
    </submittedName>
</protein>
<sequence length="80" mass="8730">MAAAFRLRAAFIQRVATSEVLGLALEKRRHRFFVFIVLFSVALPEIGGSALVHRRGVDVIGLWSARGFGSGSGSRLRLGF</sequence>
<evidence type="ECO:0000313" key="3">
    <source>
        <dbReference type="Proteomes" id="UP001497516"/>
    </source>
</evidence>
<reference evidence="2 3" key="1">
    <citation type="submission" date="2024-04" db="EMBL/GenBank/DDBJ databases">
        <authorList>
            <person name="Fracassetti M."/>
        </authorList>
    </citation>
    <scope>NUCLEOTIDE SEQUENCE [LARGE SCALE GENOMIC DNA]</scope>
</reference>
<name>A0AAV2CW62_9ROSI</name>
<accession>A0AAV2CW62</accession>
<dbReference type="Proteomes" id="UP001497516">
    <property type="component" value="Chromosome 10"/>
</dbReference>
<keyword evidence="3" id="KW-1185">Reference proteome</keyword>
<keyword evidence="1" id="KW-1133">Transmembrane helix</keyword>
<organism evidence="2 3">
    <name type="scientific">Linum trigynum</name>
    <dbReference type="NCBI Taxonomy" id="586398"/>
    <lineage>
        <taxon>Eukaryota</taxon>
        <taxon>Viridiplantae</taxon>
        <taxon>Streptophyta</taxon>
        <taxon>Embryophyta</taxon>
        <taxon>Tracheophyta</taxon>
        <taxon>Spermatophyta</taxon>
        <taxon>Magnoliopsida</taxon>
        <taxon>eudicotyledons</taxon>
        <taxon>Gunneridae</taxon>
        <taxon>Pentapetalae</taxon>
        <taxon>rosids</taxon>
        <taxon>fabids</taxon>
        <taxon>Malpighiales</taxon>
        <taxon>Linaceae</taxon>
        <taxon>Linum</taxon>
    </lineage>
</organism>
<proteinExistence type="predicted"/>
<dbReference type="EMBL" id="OZ034814">
    <property type="protein sequence ID" value="CAL1360555.1"/>
    <property type="molecule type" value="Genomic_DNA"/>
</dbReference>
<keyword evidence="1" id="KW-0812">Transmembrane</keyword>
<evidence type="ECO:0000256" key="1">
    <source>
        <dbReference type="SAM" id="Phobius"/>
    </source>
</evidence>